<comment type="function">
    <text evidence="6">Specifically methylates the N7 position of guanine in position 527 of 16S rRNA.</text>
</comment>
<dbReference type="InterPro" id="IPR003682">
    <property type="entry name" value="rRNA_ssu_MeTfrase_G"/>
</dbReference>
<evidence type="ECO:0000313" key="8">
    <source>
        <dbReference type="Proteomes" id="UP000028945"/>
    </source>
</evidence>
<keyword evidence="2 6" id="KW-0698">rRNA processing</keyword>
<protein>
    <recommendedName>
        <fullName evidence="6">Ribosomal RNA small subunit methyltransferase G</fullName>
        <ecNumber evidence="6">2.1.1.170</ecNumber>
    </recommendedName>
    <alternativeName>
        <fullName evidence="6">16S rRNA 7-methylguanosine methyltransferase</fullName>
        <shortName evidence="6">16S rRNA m7G methyltransferase</shortName>
    </alternativeName>
</protein>
<evidence type="ECO:0000256" key="6">
    <source>
        <dbReference type="HAMAP-Rule" id="MF_00074"/>
    </source>
</evidence>
<dbReference type="Pfam" id="PF02527">
    <property type="entry name" value="GidB"/>
    <property type="match status" value="1"/>
</dbReference>
<reference evidence="7 8" key="1">
    <citation type="journal article" date="2014" name="BMC Genomics">
        <title>A genomic perspective on a new bacterial genus and species from the Alcaligenaceae family, Basilea psittacipulmonis.</title>
        <authorList>
            <person name="Whiteson K.L."/>
            <person name="Hernandez D."/>
            <person name="Lazarevic V."/>
            <person name="Gaia N."/>
            <person name="Farinelli L."/>
            <person name="Francois P."/>
            <person name="Pilo P."/>
            <person name="Frey J."/>
            <person name="Schrenzel J."/>
        </authorList>
    </citation>
    <scope>NUCLEOTIDE SEQUENCE [LARGE SCALE GENOMIC DNA]</scope>
    <source>
        <strain evidence="7 8">DSM 24701</strain>
    </source>
</reference>
<dbReference type="KEGG" id="bpsi:IX83_00010"/>
<name>A0A077DET6_9BURK</name>
<keyword evidence="3 6" id="KW-0489">Methyltransferase</keyword>
<dbReference type="EMBL" id="CP009238">
    <property type="protein sequence ID" value="AIL31922.1"/>
    <property type="molecule type" value="Genomic_DNA"/>
</dbReference>
<dbReference type="SUPFAM" id="SSF53335">
    <property type="entry name" value="S-adenosyl-L-methionine-dependent methyltransferases"/>
    <property type="match status" value="1"/>
</dbReference>
<dbReference type="NCBIfam" id="TIGR00138">
    <property type="entry name" value="rsmG_gidB"/>
    <property type="match status" value="1"/>
</dbReference>
<organism evidence="7 8">
    <name type="scientific">Basilea psittacipulmonis DSM 24701</name>
    <dbReference type="NCBI Taxonomy" id="1072685"/>
    <lineage>
        <taxon>Bacteria</taxon>
        <taxon>Pseudomonadati</taxon>
        <taxon>Pseudomonadota</taxon>
        <taxon>Betaproteobacteria</taxon>
        <taxon>Burkholderiales</taxon>
        <taxon>Alcaligenaceae</taxon>
        <taxon>Basilea</taxon>
    </lineage>
</organism>
<gene>
    <name evidence="6" type="primary">rsmG</name>
    <name evidence="7" type="ORF">IX83_00010</name>
</gene>
<evidence type="ECO:0000313" key="7">
    <source>
        <dbReference type="EMBL" id="AIL31922.1"/>
    </source>
</evidence>
<dbReference type="HOGENOM" id="CLU_065341_2_0_4"/>
<dbReference type="eggNOG" id="COG0357">
    <property type="taxonomic scope" value="Bacteria"/>
</dbReference>
<dbReference type="HAMAP" id="MF_00074">
    <property type="entry name" value="16SrRNA_methyltr_G"/>
    <property type="match status" value="1"/>
</dbReference>
<dbReference type="GO" id="GO:0070043">
    <property type="term" value="F:rRNA (guanine-N7-)-methyltransferase activity"/>
    <property type="evidence" value="ECO:0007669"/>
    <property type="project" value="UniProtKB-UniRule"/>
</dbReference>
<comment type="caution">
    <text evidence="6">Lacks conserved residue(s) required for the propagation of feature annotation.</text>
</comment>
<evidence type="ECO:0000256" key="1">
    <source>
        <dbReference type="ARBA" id="ARBA00022490"/>
    </source>
</evidence>
<comment type="catalytic activity">
    <reaction evidence="6">
        <text>guanosine(527) in 16S rRNA + S-adenosyl-L-methionine = N(7)-methylguanosine(527) in 16S rRNA + S-adenosyl-L-homocysteine</text>
        <dbReference type="Rhea" id="RHEA:42732"/>
        <dbReference type="Rhea" id="RHEA-COMP:10209"/>
        <dbReference type="Rhea" id="RHEA-COMP:10210"/>
        <dbReference type="ChEBI" id="CHEBI:57856"/>
        <dbReference type="ChEBI" id="CHEBI:59789"/>
        <dbReference type="ChEBI" id="CHEBI:74269"/>
        <dbReference type="ChEBI" id="CHEBI:74480"/>
        <dbReference type="EC" id="2.1.1.170"/>
    </reaction>
</comment>
<dbReference type="InterPro" id="IPR029063">
    <property type="entry name" value="SAM-dependent_MTases_sf"/>
</dbReference>
<dbReference type="GO" id="GO:0005829">
    <property type="term" value="C:cytosol"/>
    <property type="evidence" value="ECO:0007669"/>
    <property type="project" value="TreeGrafter"/>
</dbReference>
<dbReference type="EC" id="2.1.1.170" evidence="6"/>
<dbReference type="Gene3D" id="3.40.50.150">
    <property type="entry name" value="Vaccinia Virus protein VP39"/>
    <property type="match status" value="1"/>
</dbReference>
<dbReference type="Proteomes" id="UP000028945">
    <property type="component" value="Chromosome"/>
</dbReference>
<sequence length="218" mass="24748">MFHVEHLKEKLFNACNQLDINLDDAKAEKILTYLFAMQKWNKVYNLTAIKNLDDMLIHHAIDSLSIIPVLAQSLKSGDLVLDVGSGGGLPGVIIAIMFPEVNVECVDAVEKKVTFIRQIAGTLKCHNLHAEHTRIENRQGEKAEVIISRAFASLEDFVFLIKDQKKVNGKVFAMKGIYPEKEIEDLKLKMGWKVKNNYELNVPFLDAKRCLIELEEEL</sequence>
<feature type="binding site" evidence="6">
    <location>
        <begin position="135"/>
        <end position="136"/>
    </location>
    <ligand>
        <name>S-adenosyl-L-methionine</name>
        <dbReference type="ChEBI" id="CHEBI:59789"/>
    </ligand>
</feature>
<dbReference type="AlphaFoldDB" id="A0A077DET6"/>
<feature type="binding site" evidence="6">
    <location>
        <position position="149"/>
    </location>
    <ligand>
        <name>S-adenosyl-L-methionine</name>
        <dbReference type="ChEBI" id="CHEBI:59789"/>
    </ligand>
</feature>
<evidence type="ECO:0000256" key="2">
    <source>
        <dbReference type="ARBA" id="ARBA00022552"/>
    </source>
</evidence>
<evidence type="ECO:0000256" key="4">
    <source>
        <dbReference type="ARBA" id="ARBA00022679"/>
    </source>
</evidence>
<evidence type="ECO:0000256" key="3">
    <source>
        <dbReference type="ARBA" id="ARBA00022603"/>
    </source>
</evidence>
<keyword evidence="8" id="KW-1185">Reference proteome</keyword>
<proteinExistence type="inferred from homology"/>
<comment type="subcellular location">
    <subcellularLocation>
        <location evidence="6">Cytoplasm</location>
    </subcellularLocation>
</comment>
<dbReference type="PIRSF" id="PIRSF003078">
    <property type="entry name" value="GidB"/>
    <property type="match status" value="1"/>
</dbReference>
<dbReference type="PANTHER" id="PTHR31760:SF0">
    <property type="entry name" value="S-ADENOSYL-L-METHIONINE-DEPENDENT METHYLTRANSFERASES SUPERFAMILY PROTEIN"/>
    <property type="match status" value="1"/>
</dbReference>
<evidence type="ECO:0000256" key="5">
    <source>
        <dbReference type="ARBA" id="ARBA00022691"/>
    </source>
</evidence>
<dbReference type="PANTHER" id="PTHR31760">
    <property type="entry name" value="S-ADENOSYL-L-METHIONINE-DEPENDENT METHYLTRANSFERASES SUPERFAMILY PROTEIN"/>
    <property type="match status" value="1"/>
</dbReference>
<comment type="similarity">
    <text evidence="6">Belongs to the methyltransferase superfamily. RNA methyltransferase RsmG family.</text>
</comment>
<accession>A0A077DET6</accession>
<keyword evidence="1 6" id="KW-0963">Cytoplasm</keyword>
<feature type="binding site" evidence="6">
    <location>
        <position position="84"/>
    </location>
    <ligand>
        <name>S-adenosyl-L-methionine</name>
        <dbReference type="ChEBI" id="CHEBI:59789"/>
    </ligand>
</feature>
<keyword evidence="5 6" id="KW-0949">S-adenosyl-L-methionine</keyword>
<dbReference type="STRING" id="1072685.IX83_00010"/>
<keyword evidence="4 6" id="KW-0808">Transferase</keyword>
<feature type="binding site" evidence="6">
    <location>
        <position position="89"/>
    </location>
    <ligand>
        <name>S-adenosyl-L-methionine</name>
        <dbReference type="ChEBI" id="CHEBI:59789"/>
    </ligand>
</feature>